<organism evidence="3 4">
    <name type="scientific">Parahaliea maris</name>
    <dbReference type="NCBI Taxonomy" id="2716870"/>
    <lineage>
        <taxon>Bacteria</taxon>
        <taxon>Pseudomonadati</taxon>
        <taxon>Pseudomonadota</taxon>
        <taxon>Gammaproteobacteria</taxon>
        <taxon>Cellvibrionales</taxon>
        <taxon>Halieaceae</taxon>
        <taxon>Parahaliea</taxon>
    </lineage>
</organism>
<keyword evidence="1" id="KW-0472">Membrane</keyword>
<gene>
    <name evidence="3" type="ORF">FV139_20110</name>
</gene>
<dbReference type="Proteomes" id="UP000321039">
    <property type="component" value="Unassembled WGS sequence"/>
</dbReference>
<keyword evidence="1" id="KW-0812">Transmembrane</keyword>
<feature type="domain" description="FHA" evidence="2">
    <location>
        <begin position="106"/>
        <end position="155"/>
    </location>
</feature>
<dbReference type="PANTHER" id="PTHR23308">
    <property type="entry name" value="NUCLEAR INHIBITOR OF PROTEIN PHOSPHATASE-1"/>
    <property type="match status" value="1"/>
</dbReference>
<reference evidence="3 4" key="1">
    <citation type="submission" date="2019-08" db="EMBL/GenBank/DDBJ databases">
        <title>Parahaliea maris sp. nov., isolated from the surface seawater.</title>
        <authorList>
            <person name="Liu Y."/>
        </authorList>
    </citation>
    <scope>NUCLEOTIDE SEQUENCE [LARGE SCALE GENOMIC DNA]</scope>
    <source>
        <strain evidence="3 4">HSLHS9</strain>
    </source>
</reference>
<dbReference type="EMBL" id="VRZA01000011">
    <property type="protein sequence ID" value="TXS89297.1"/>
    <property type="molecule type" value="Genomic_DNA"/>
</dbReference>
<dbReference type="Gene3D" id="2.60.200.20">
    <property type="match status" value="1"/>
</dbReference>
<evidence type="ECO:0000256" key="1">
    <source>
        <dbReference type="SAM" id="Phobius"/>
    </source>
</evidence>
<dbReference type="InterPro" id="IPR000253">
    <property type="entry name" value="FHA_dom"/>
</dbReference>
<dbReference type="InterPro" id="IPR050923">
    <property type="entry name" value="Cell_Proc_Reg/RNA_Proc"/>
</dbReference>
<evidence type="ECO:0000313" key="4">
    <source>
        <dbReference type="Proteomes" id="UP000321039"/>
    </source>
</evidence>
<keyword evidence="4" id="KW-1185">Reference proteome</keyword>
<protein>
    <submittedName>
        <fullName evidence="3">FHA domain-containing protein</fullName>
    </submittedName>
</protein>
<feature type="transmembrane region" description="Helical" evidence="1">
    <location>
        <begin position="19"/>
        <end position="38"/>
    </location>
</feature>
<dbReference type="InterPro" id="IPR008984">
    <property type="entry name" value="SMAD_FHA_dom_sf"/>
</dbReference>
<proteinExistence type="predicted"/>
<evidence type="ECO:0000259" key="2">
    <source>
        <dbReference type="PROSITE" id="PS50006"/>
    </source>
</evidence>
<accession>A0A5C8ZP06</accession>
<dbReference type="PROSITE" id="PS50006">
    <property type="entry name" value="FHA_DOMAIN"/>
    <property type="match status" value="1"/>
</dbReference>
<dbReference type="AlphaFoldDB" id="A0A5C8ZP06"/>
<sequence length="215" mass="23909">MGDIVFPAMGLDDEVASRYLLVGAILGFPVTFALAWFFQITPQGIVKTPSFVERRVLTNISPINDRRGKAVSTYFRRGEEHPDFRWVLSAETGPLSGLSFGVTRPLTMGRALDCDVAVVSPHVSRMHARLDLEGDRLFIEDLGSSNGTVVNGKETQGRHRLQNDDEVRFHDIIFRVSEHFSGGRAEHDAMSMTTFIDTTRHDMKAGDGPDEDKTS</sequence>
<keyword evidence="1" id="KW-1133">Transmembrane helix</keyword>
<dbReference type="Pfam" id="PF00498">
    <property type="entry name" value="FHA"/>
    <property type="match status" value="1"/>
</dbReference>
<comment type="caution">
    <text evidence="3">The sequence shown here is derived from an EMBL/GenBank/DDBJ whole genome shotgun (WGS) entry which is preliminary data.</text>
</comment>
<dbReference type="SUPFAM" id="SSF49879">
    <property type="entry name" value="SMAD/FHA domain"/>
    <property type="match status" value="1"/>
</dbReference>
<dbReference type="SMART" id="SM00240">
    <property type="entry name" value="FHA"/>
    <property type="match status" value="1"/>
</dbReference>
<evidence type="ECO:0000313" key="3">
    <source>
        <dbReference type="EMBL" id="TXS89297.1"/>
    </source>
</evidence>
<dbReference type="CDD" id="cd00060">
    <property type="entry name" value="FHA"/>
    <property type="match status" value="1"/>
</dbReference>
<name>A0A5C8ZP06_9GAMM</name>